<dbReference type="Pfam" id="PF05239">
    <property type="entry name" value="PRC"/>
    <property type="match status" value="1"/>
</dbReference>
<evidence type="ECO:0000256" key="1">
    <source>
        <dbReference type="SAM" id="SignalP"/>
    </source>
</evidence>
<reference evidence="4" key="2">
    <citation type="journal article" date="2021" name="Int. J. Syst. Evol. Microbiol.">
        <title>Bradyrhizobium septentrionale sp. nov. (sv. septentrionale) and Bradyrhizobium quebecense sp. nov. (sv. septentrionale) associated with legumes native to Canada possess rearranged symbiosis genes and numerous insertion sequences.</title>
        <authorList>
            <person name="Bromfield E.S.P."/>
            <person name="Cloutier S."/>
        </authorList>
    </citation>
    <scope>NUCLEOTIDE SEQUENCE</scope>
    <source>
        <strain evidence="4">5S5</strain>
    </source>
</reference>
<evidence type="ECO:0000259" key="2">
    <source>
        <dbReference type="Pfam" id="PF05239"/>
    </source>
</evidence>
<dbReference type="InterPro" id="IPR011033">
    <property type="entry name" value="PRC_barrel-like_sf"/>
</dbReference>
<dbReference type="Gene3D" id="2.30.30.240">
    <property type="entry name" value="PRC-barrel domain"/>
    <property type="match status" value="1"/>
</dbReference>
<organism evidence="3">
    <name type="scientific">Bradyrhizobium septentrionale</name>
    <dbReference type="NCBI Taxonomy" id="1404411"/>
    <lineage>
        <taxon>Bacteria</taxon>
        <taxon>Pseudomonadati</taxon>
        <taxon>Pseudomonadota</taxon>
        <taxon>Alphaproteobacteria</taxon>
        <taxon>Hyphomicrobiales</taxon>
        <taxon>Nitrobacteraceae</taxon>
        <taxon>Bradyrhizobium</taxon>
    </lineage>
</organism>
<sequence length="129" mass="13941">MNKLIAGSIIAMGMMTAVHAAETMSAAPAESWTVTNYYKQSVYDPQKNKIGDIDDVLVDKSGKINGLVVGVGGFLGAGEKDVIIPFTAVKTEKKDNKWWLTLNETKDGLKSAPGFKYDKASTTWVPEGK</sequence>
<dbReference type="RefSeq" id="WP_166211469.1">
    <property type="nucleotide sequence ID" value="NZ_CP088285.1"/>
</dbReference>
<name>A0A973VV80_9BRAD</name>
<evidence type="ECO:0000313" key="3">
    <source>
        <dbReference type="EMBL" id="NVI42025.1"/>
    </source>
</evidence>
<feature type="domain" description="PRC-barrel" evidence="2">
    <location>
        <begin position="36"/>
        <end position="107"/>
    </location>
</feature>
<dbReference type="AlphaFoldDB" id="A0A973VV80"/>
<accession>A0A973VV80</accession>
<dbReference type="Proteomes" id="UP001432046">
    <property type="component" value="Chromosome"/>
</dbReference>
<dbReference type="PANTHER" id="PTHR36505:SF1">
    <property type="entry name" value="BLR1072 PROTEIN"/>
    <property type="match status" value="1"/>
</dbReference>
<dbReference type="EMBL" id="JAAOLE020000001">
    <property type="protein sequence ID" value="NVI42025.1"/>
    <property type="molecule type" value="Genomic_DNA"/>
</dbReference>
<evidence type="ECO:0000313" key="4">
    <source>
        <dbReference type="EMBL" id="WXC79483.1"/>
    </source>
</evidence>
<keyword evidence="1" id="KW-0732">Signal</keyword>
<keyword evidence="5" id="KW-1185">Reference proteome</keyword>
<reference evidence="3" key="1">
    <citation type="submission" date="2020-06" db="EMBL/GenBank/DDBJ databases">
        <title>Whole Genome Sequence of Bradyrhizobium sp. Strain 1S1.</title>
        <authorList>
            <person name="Bromfield E.S.P."/>
            <person name="Cloutier S."/>
        </authorList>
    </citation>
    <scope>NUCLEOTIDE SEQUENCE [LARGE SCALE GENOMIC DNA]</scope>
    <source>
        <strain evidence="3">1S1</strain>
    </source>
</reference>
<dbReference type="PANTHER" id="PTHR36505">
    <property type="entry name" value="BLR1072 PROTEIN"/>
    <property type="match status" value="1"/>
</dbReference>
<proteinExistence type="predicted"/>
<feature type="signal peptide" evidence="1">
    <location>
        <begin position="1"/>
        <end position="20"/>
    </location>
</feature>
<dbReference type="SUPFAM" id="SSF50346">
    <property type="entry name" value="PRC-barrel domain"/>
    <property type="match status" value="1"/>
</dbReference>
<protein>
    <submittedName>
        <fullName evidence="3">PRC-barrel domain-containing protein</fullName>
    </submittedName>
</protein>
<feature type="chain" id="PRO_5037216444" evidence="1">
    <location>
        <begin position="21"/>
        <end position="129"/>
    </location>
</feature>
<dbReference type="InterPro" id="IPR027275">
    <property type="entry name" value="PRC-brl_dom"/>
</dbReference>
<gene>
    <name evidence="3" type="ORF">HAP48_002705</name>
    <name evidence="4" type="ORF">WDK88_41050</name>
</gene>
<reference evidence="4" key="3">
    <citation type="submission" date="2024-03" db="EMBL/GenBank/DDBJ databases">
        <authorList>
            <person name="Bromfield E.S.P."/>
            <person name="Cloutier S."/>
        </authorList>
    </citation>
    <scope>NUCLEOTIDE SEQUENCE</scope>
    <source>
        <strain evidence="4">5S5</strain>
    </source>
</reference>
<evidence type="ECO:0000313" key="5">
    <source>
        <dbReference type="Proteomes" id="UP001432046"/>
    </source>
</evidence>
<dbReference type="EMBL" id="CP147711">
    <property type="protein sequence ID" value="WXC79483.1"/>
    <property type="molecule type" value="Genomic_DNA"/>
</dbReference>